<evidence type="ECO:0000313" key="3">
    <source>
        <dbReference type="Proteomes" id="UP000076837"/>
    </source>
</evidence>
<comment type="caution">
    <text evidence="2">The sequence shown here is derived from an EMBL/GenBank/DDBJ whole genome shotgun (WGS) entry which is preliminary data.</text>
</comment>
<gene>
    <name evidence="2" type="ORF">ST47_g1374</name>
</gene>
<evidence type="ECO:0000313" key="2">
    <source>
        <dbReference type="EMBL" id="KZM27503.1"/>
    </source>
</evidence>
<keyword evidence="3" id="KW-1185">Reference proteome</keyword>
<sequence>MPSLLLLPREIRDQIIEYVICFRVEPPRDPTDDAQSRKDATGQAALRPPTLSPRTYNTLGLLGTNIQLKAETENRLRRLNPTYTLDVMVVDNEIWPTWTCCPSRASDSIGTVHVSLRFFSKVNDPYVVHVARTCRAILQGRTWTSASLHPLAEIFLYIRNVCLQPDSKGVSRIRSVCFDASTADHFDRVSDLEPSESLSNAALKSLFGKHRSLWNSFRSIHQYPFAGKGEARRLELVSSLKIMVLLMLQEAWEDECATYTSYVGPIGSSFRSVQAVQFRVDGIVLEQLASSVLST</sequence>
<name>A0A163L4Z9_DIDRA</name>
<reference evidence="2 3" key="1">
    <citation type="journal article" date="2016" name="Sci. Rep.">
        <title>Draft genome sequencing and secretome analysis of fungal phytopathogen Ascochyta rabiei provides insight into the necrotrophic effector repertoire.</title>
        <authorList>
            <person name="Verma S."/>
            <person name="Gazara R.K."/>
            <person name="Nizam S."/>
            <person name="Parween S."/>
            <person name="Chattopadhyay D."/>
            <person name="Verma P.K."/>
        </authorList>
    </citation>
    <scope>NUCLEOTIDE SEQUENCE [LARGE SCALE GENOMIC DNA]</scope>
    <source>
        <strain evidence="2 3">ArDII</strain>
    </source>
</reference>
<feature type="compositionally biased region" description="Basic and acidic residues" evidence="1">
    <location>
        <begin position="28"/>
        <end position="40"/>
    </location>
</feature>
<organism evidence="2 3">
    <name type="scientific">Didymella rabiei</name>
    <name type="common">Chickpea ascochyta blight fungus</name>
    <name type="synonym">Mycosphaerella rabiei</name>
    <dbReference type="NCBI Taxonomy" id="5454"/>
    <lineage>
        <taxon>Eukaryota</taxon>
        <taxon>Fungi</taxon>
        <taxon>Dikarya</taxon>
        <taxon>Ascomycota</taxon>
        <taxon>Pezizomycotina</taxon>
        <taxon>Dothideomycetes</taxon>
        <taxon>Pleosporomycetidae</taxon>
        <taxon>Pleosporales</taxon>
        <taxon>Pleosporineae</taxon>
        <taxon>Didymellaceae</taxon>
        <taxon>Ascochyta</taxon>
    </lineage>
</organism>
<dbReference type="AlphaFoldDB" id="A0A163L4Z9"/>
<accession>A0A163L4Z9</accession>
<feature type="region of interest" description="Disordered" evidence="1">
    <location>
        <begin position="28"/>
        <end position="50"/>
    </location>
</feature>
<dbReference type="EMBL" id="JYNV01000061">
    <property type="protein sequence ID" value="KZM27503.1"/>
    <property type="molecule type" value="Genomic_DNA"/>
</dbReference>
<protein>
    <submittedName>
        <fullName evidence="2">Uncharacterized protein</fullName>
    </submittedName>
</protein>
<proteinExistence type="predicted"/>
<dbReference type="OrthoDB" id="2823490at2759"/>
<dbReference type="Proteomes" id="UP000076837">
    <property type="component" value="Unassembled WGS sequence"/>
</dbReference>
<dbReference type="STRING" id="5454.A0A163L4Z9"/>
<evidence type="ECO:0000256" key="1">
    <source>
        <dbReference type="SAM" id="MobiDB-lite"/>
    </source>
</evidence>